<dbReference type="Proteomes" id="UP000268823">
    <property type="component" value="Unassembled WGS sequence"/>
</dbReference>
<accession>A0A3M7FB63</accession>
<evidence type="ECO:0000256" key="1">
    <source>
        <dbReference type="SAM" id="Coils"/>
    </source>
</evidence>
<evidence type="ECO:0000313" key="3">
    <source>
        <dbReference type="Proteomes" id="UP000268823"/>
    </source>
</evidence>
<comment type="caution">
    <text evidence="2">The sequence shown here is derived from an EMBL/GenBank/DDBJ whole genome shotgun (WGS) entry which is preliminary data.</text>
</comment>
<reference evidence="2 3" key="1">
    <citation type="journal article" date="2018" name="BMC Genomics">
        <title>Genomic evidence for intraspecific hybridization in a clonal and extremely halotolerant yeast.</title>
        <authorList>
            <person name="Gostincar C."/>
            <person name="Stajich J.E."/>
            <person name="Zupancic J."/>
            <person name="Zalar P."/>
            <person name="Gunde-Cimerman N."/>
        </authorList>
    </citation>
    <scope>NUCLEOTIDE SEQUENCE [LARGE SCALE GENOMIC DNA]</scope>
    <source>
        <strain evidence="2 3">EXF-2788</strain>
    </source>
</reference>
<organism evidence="2 3">
    <name type="scientific">Hortaea werneckii</name>
    <name type="common">Black yeast</name>
    <name type="synonym">Cladosporium werneckii</name>
    <dbReference type="NCBI Taxonomy" id="91943"/>
    <lineage>
        <taxon>Eukaryota</taxon>
        <taxon>Fungi</taxon>
        <taxon>Dikarya</taxon>
        <taxon>Ascomycota</taxon>
        <taxon>Pezizomycotina</taxon>
        <taxon>Dothideomycetes</taxon>
        <taxon>Dothideomycetidae</taxon>
        <taxon>Mycosphaerellales</taxon>
        <taxon>Teratosphaeriaceae</taxon>
        <taxon>Hortaea</taxon>
    </lineage>
</organism>
<proteinExistence type="predicted"/>
<sequence length="146" mass="17374">MALVGVVEGRLEAPLRQNTGHDQVEGPIIIMCYYDNYKFACNDWKWGNFRQHCQREYRTGETCGMKMVYQTLPLAEKCSMCEKIERKKRRMEKHRSDYQRWSSDPQKFKFSMEKAVDEMNGLANEIKQLMADKEARYKMIGNTRRN</sequence>
<keyword evidence="1" id="KW-0175">Coiled coil</keyword>
<gene>
    <name evidence="2" type="ORF">D0861_06230</name>
</gene>
<dbReference type="OrthoDB" id="5015991at2759"/>
<dbReference type="VEuPathDB" id="FungiDB:BTJ68_06072"/>
<dbReference type="AlphaFoldDB" id="A0A3M7FB63"/>
<feature type="coiled-coil region" evidence="1">
    <location>
        <begin position="84"/>
        <end position="132"/>
    </location>
</feature>
<evidence type="ECO:0000313" key="2">
    <source>
        <dbReference type="EMBL" id="RMY85867.1"/>
    </source>
</evidence>
<name>A0A3M7FB63_HORWE</name>
<dbReference type="EMBL" id="QWIR01000122">
    <property type="protein sequence ID" value="RMY85867.1"/>
    <property type="molecule type" value="Genomic_DNA"/>
</dbReference>
<protein>
    <submittedName>
        <fullName evidence="2">Uncharacterized protein</fullName>
    </submittedName>
</protein>